<name>A0A9P0HQH6_NEZVI</name>
<comment type="similarity">
    <text evidence="2 7">Belongs to the peptidase S9A family.</text>
</comment>
<keyword evidence="5 7" id="KW-0378">Hydrolase</keyword>
<keyword evidence="6 7" id="KW-0720">Serine protease</keyword>
<dbReference type="InterPro" id="IPR002470">
    <property type="entry name" value="Peptidase_S9A"/>
</dbReference>
<organism evidence="10 11">
    <name type="scientific">Nezara viridula</name>
    <name type="common">Southern green stink bug</name>
    <name type="synonym">Cimex viridulus</name>
    <dbReference type="NCBI Taxonomy" id="85310"/>
    <lineage>
        <taxon>Eukaryota</taxon>
        <taxon>Metazoa</taxon>
        <taxon>Ecdysozoa</taxon>
        <taxon>Arthropoda</taxon>
        <taxon>Hexapoda</taxon>
        <taxon>Insecta</taxon>
        <taxon>Pterygota</taxon>
        <taxon>Neoptera</taxon>
        <taxon>Paraneoptera</taxon>
        <taxon>Hemiptera</taxon>
        <taxon>Heteroptera</taxon>
        <taxon>Panheteroptera</taxon>
        <taxon>Pentatomomorpha</taxon>
        <taxon>Pentatomoidea</taxon>
        <taxon>Pentatomidae</taxon>
        <taxon>Pentatominae</taxon>
        <taxon>Nezara</taxon>
    </lineage>
</organism>
<dbReference type="GO" id="GO:0070012">
    <property type="term" value="F:oligopeptidase activity"/>
    <property type="evidence" value="ECO:0007669"/>
    <property type="project" value="TreeGrafter"/>
</dbReference>
<dbReference type="Pfam" id="PF02897">
    <property type="entry name" value="Peptidase_S9_N"/>
    <property type="match status" value="1"/>
</dbReference>
<gene>
    <name evidence="10" type="ORF">NEZAVI_LOCUS13936</name>
</gene>
<protein>
    <recommendedName>
        <fullName evidence="3 7">Prolyl endopeptidase</fullName>
        <ecNumber evidence="7">3.4.21.-</ecNumber>
    </recommendedName>
</protein>
<dbReference type="PROSITE" id="PS00708">
    <property type="entry name" value="PRO_ENDOPEP_SER"/>
    <property type="match status" value="1"/>
</dbReference>
<evidence type="ECO:0000256" key="3">
    <source>
        <dbReference type="ARBA" id="ARBA00016310"/>
    </source>
</evidence>
<evidence type="ECO:0000256" key="1">
    <source>
        <dbReference type="ARBA" id="ARBA00001070"/>
    </source>
</evidence>
<dbReference type="GO" id="GO:0005829">
    <property type="term" value="C:cytosol"/>
    <property type="evidence" value="ECO:0007669"/>
    <property type="project" value="TreeGrafter"/>
</dbReference>
<dbReference type="GO" id="GO:0006508">
    <property type="term" value="P:proteolysis"/>
    <property type="evidence" value="ECO:0007669"/>
    <property type="project" value="UniProtKB-KW"/>
</dbReference>
<dbReference type="Gene3D" id="2.130.10.120">
    <property type="entry name" value="Prolyl oligopeptidase, N-terminal domain"/>
    <property type="match status" value="1"/>
</dbReference>
<dbReference type="SUPFAM" id="SSF53474">
    <property type="entry name" value="alpha/beta-Hydrolases"/>
    <property type="match status" value="1"/>
</dbReference>
<comment type="catalytic activity">
    <reaction evidence="1">
        <text>Hydrolysis of Pro-|-Xaa &gt;&gt; Ala-|-Xaa in oligopeptides.</text>
        <dbReference type="EC" id="3.4.21.26"/>
    </reaction>
</comment>
<dbReference type="PRINTS" id="PR00862">
    <property type="entry name" value="PROLIGOPTASE"/>
</dbReference>
<dbReference type="AlphaFoldDB" id="A0A9P0HQH6"/>
<reference evidence="10" key="1">
    <citation type="submission" date="2022-01" db="EMBL/GenBank/DDBJ databases">
        <authorList>
            <person name="King R."/>
        </authorList>
    </citation>
    <scope>NUCLEOTIDE SEQUENCE</scope>
</reference>
<dbReference type="Pfam" id="PF00326">
    <property type="entry name" value="Peptidase_S9"/>
    <property type="match status" value="1"/>
</dbReference>
<evidence type="ECO:0000256" key="2">
    <source>
        <dbReference type="ARBA" id="ARBA00005228"/>
    </source>
</evidence>
<evidence type="ECO:0000256" key="6">
    <source>
        <dbReference type="ARBA" id="ARBA00022825"/>
    </source>
</evidence>
<dbReference type="InterPro" id="IPR023302">
    <property type="entry name" value="Pept_S9A_N"/>
</dbReference>
<evidence type="ECO:0000256" key="4">
    <source>
        <dbReference type="ARBA" id="ARBA00022670"/>
    </source>
</evidence>
<dbReference type="InterPro" id="IPR002471">
    <property type="entry name" value="Pept_S9_AS"/>
</dbReference>
<dbReference type="EC" id="3.4.21.-" evidence="7"/>
<proteinExistence type="inferred from homology"/>
<evidence type="ECO:0000259" key="9">
    <source>
        <dbReference type="Pfam" id="PF02897"/>
    </source>
</evidence>
<evidence type="ECO:0000313" key="10">
    <source>
        <dbReference type="EMBL" id="CAH1405857.1"/>
    </source>
</evidence>
<keyword evidence="11" id="KW-1185">Reference proteome</keyword>
<evidence type="ECO:0000313" key="11">
    <source>
        <dbReference type="Proteomes" id="UP001152798"/>
    </source>
</evidence>
<evidence type="ECO:0000259" key="8">
    <source>
        <dbReference type="Pfam" id="PF00326"/>
    </source>
</evidence>
<evidence type="ECO:0000256" key="5">
    <source>
        <dbReference type="ARBA" id="ARBA00022801"/>
    </source>
</evidence>
<evidence type="ECO:0000256" key="7">
    <source>
        <dbReference type="RuleBase" id="RU368024"/>
    </source>
</evidence>
<dbReference type="Proteomes" id="UP001152798">
    <property type="component" value="Chromosome 6"/>
</dbReference>
<dbReference type="InterPro" id="IPR001375">
    <property type="entry name" value="Peptidase_S9_cat"/>
</dbReference>
<dbReference type="Gene3D" id="3.40.50.1820">
    <property type="entry name" value="alpha/beta hydrolase"/>
    <property type="match status" value="2"/>
</dbReference>
<dbReference type="PANTHER" id="PTHR42881">
    <property type="entry name" value="PROLYL ENDOPEPTIDASE"/>
    <property type="match status" value="1"/>
</dbReference>
<feature type="domain" description="Peptidase S9 prolyl oligopeptidase catalytic" evidence="8">
    <location>
        <begin position="347"/>
        <end position="425"/>
    </location>
</feature>
<dbReference type="InterPro" id="IPR051167">
    <property type="entry name" value="Prolyl_oligopep/macrocyclase"/>
</dbReference>
<dbReference type="SUPFAM" id="SSF50993">
    <property type="entry name" value="Peptidase/esterase 'gauge' domain"/>
    <property type="match status" value="1"/>
</dbReference>
<dbReference type="InterPro" id="IPR029058">
    <property type="entry name" value="AB_hydrolase_fold"/>
</dbReference>
<dbReference type="EMBL" id="OV725082">
    <property type="protein sequence ID" value="CAH1405857.1"/>
    <property type="molecule type" value="Genomic_DNA"/>
</dbReference>
<dbReference type="PANTHER" id="PTHR42881:SF2">
    <property type="entry name" value="PROLYL ENDOPEPTIDASE"/>
    <property type="match status" value="1"/>
</dbReference>
<keyword evidence="4 7" id="KW-0645">Protease</keyword>
<dbReference type="GO" id="GO:0004252">
    <property type="term" value="F:serine-type endopeptidase activity"/>
    <property type="evidence" value="ECO:0007669"/>
    <property type="project" value="UniProtKB-UniRule"/>
</dbReference>
<sequence>MALAFLCNKLKSSASLLQHSSYIKRIPNLSLVFKGVVVEPAAEKMKFLYPEARRDDNLKETFFGIEAANTEVSQSQVTNTVAILMQFRAMLPPTPRCYWVQPCVDLFKFWSEVADPYRWLEDPDSEETKNFVDAQNSISEPYLKGCVARDKIKARLTQMLDYPKYSPPEKEGNHYFYFMNTGLQNHSVLYMQDSLDGESKVFLDPNTFSEDGTVALTSVYVSDCGRWLVVLPLKFCHNNLIYFSDLSTLTDGIKGKLEVTCIVDKFEADYEFVANTGSKFVFRTNRNAPNYKLITIDFENYAEENWVTLVPEHASDVLEQAVCVAQDKLVLCYIRDVKGLFSDVISANHQFQIQSEYGEKWHDGGRLLNKQNSFDDFIAAGEYLIAEKYTSKDLLAIQGGSNGGLLIGASVIQRPDLFAAGIAQVA</sequence>
<feature type="domain" description="Peptidase S9A N-terminal" evidence="9">
    <location>
        <begin position="112"/>
        <end position="222"/>
    </location>
</feature>
<accession>A0A9P0HQH6</accession>